<dbReference type="PANTHER" id="PTHR43649">
    <property type="entry name" value="ARABINOSE-BINDING PROTEIN-RELATED"/>
    <property type="match status" value="1"/>
</dbReference>
<gene>
    <name evidence="3" type="ORF">BJY26_001288</name>
</gene>
<dbReference type="RefSeq" id="WP_179426665.1">
    <property type="nucleotide sequence ID" value="NZ_JACBZP010000001.1"/>
</dbReference>
<keyword evidence="4" id="KW-1185">Reference proteome</keyword>
<accession>A0A7Z0A9N6</accession>
<dbReference type="AlphaFoldDB" id="A0A7Z0A9N6"/>
<keyword evidence="3" id="KW-0762">Sugar transport</keyword>
<name>A0A7Z0A9N6_9MICO</name>
<dbReference type="Pfam" id="PF01547">
    <property type="entry name" value="SBP_bac_1"/>
    <property type="match status" value="1"/>
</dbReference>
<dbReference type="CDD" id="cd13585">
    <property type="entry name" value="PBP2_TMBP_like"/>
    <property type="match status" value="1"/>
</dbReference>
<dbReference type="InterPro" id="IPR050490">
    <property type="entry name" value="Bact_solute-bd_prot1"/>
</dbReference>
<evidence type="ECO:0000313" key="4">
    <source>
        <dbReference type="Proteomes" id="UP000539111"/>
    </source>
</evidence>
<dbReference type="EMBL" id="JACBZP010000001">
    <property type="protein sequence ID" value="NYI66982.1"/>
    <property type="molecule type" value="Genomic_DNA"/>
</dbReference>
<evidence type="ECO:0000256" key="1">
    <source>
        <dbReference type="SAM" id="MobiDB-lite"/>
    </source>
</evidence>
<feature type="region of interest" description="Disordered" evidence="1">
    <location>
        <begin position="298"/>
        <end position="317"/>
    </location>
</feature>
<dbReference type="PROSITE" id="PS51257">
    <property type="entry name" value="PROKAR_LIPOPROTEIN"/>
    <property type="match status" value="1"/>
</dbReference>
<evidence type="ECO:0000313" key="3">
    <source>
        <dbReference type="EMBL" id="NYI66982.1"/>
    </source>
</evidence>
<proteinExistence type="predicted"/>
<reference evidence="3 4" key="1">
    <citation type="submission" date="2020-07" db="EMBL/GenBank/DDBJ databases">
        <title>Sequencing the genomes of 1000 actinobacteria strains.</title>
        <authorList>
            <person name="Klenk H.-P."/>
        </authorList>
    </citation>
    <scope>NUCLEOTIDE SEQUENCE [LARGE SCALE GENOMIC DNA]</scope>
    <source>
        <strain evidence="3 4">DSM 26341</strain>
    </source>
</reference>
<dbReference type="InterPro" id="IPR006059">
    <property type="entry name" value="SBP"/>
</dbReference>
<dbReference type="Proteomes" id="UP000539111">
    <property type="component" value="Unassembled WGS sequence"/>
</dbReference>
<dbReference type="Gene3D" id="3.40.190.10">
    <property type="entry name" value="Periplasmic binding protein-like II"/>
    <property type="match status" value="1"/>
</dbReference>
<comment type="caution">
    <text evidence="3">The sequence shown here is derived from an EMBL/GenBank/DDBJ whole genome shotgun (WGS) entry which is preliminary data.</text>
</comment>
<organism evidence="3 4">
    <name type="scientific">Spelaeicoccus albus</name>
    <dbReference type="NCBI Taxonomy" id="1280376"/>
    <lineage>
        <taxon>Bacteria</taxon>
        <taxon>Bacillati</taxon>
        <taxon>Actinomycetota</taxon>
        <taxon>Actinomycetes</taxon>
        <taxon>Micrococcales</taxon>
        <taxon>Brevibacteriaceae</taxon>
        <taxon>Spelaeicoccus</taxon>
    </lineage>
</organism>
<keyword evidence="2" id="KW-0732">Signal</keyword>
<feature type="chain" id="PRO_5039366034" evidence="2">
    <location>
        <begin position="23"/>
        <end position="426"/>
    </location>
</feature>
<sequence>MRKIRTAVAVLAVAALVGGLTACSGSGDSATTNLVFQQFDPAGEVKGLQTAVDNWNDSHPKIQVKMQTQSPANPQQLAREANTGSGPDVVQLANANVAFLAKPKILKPLDGLIKKAPMAHGTDDLLAKDMVKFDGKMWALPWTADTMALVYRPSSLKAAGISSPPTTWDELASDAAKISRHSNGKTAGFCFGATGSASATQWFAINYYIWKNGHSLVKKGAGDAWTTGIDKPQLTSAINYFNGLFKSGATPKSFQSVESYTDPAIANGLANGSCAMTYAPPQTFRTLEKTADATVTTAPMPGGLTDGATHLGGRSLGINRNTEHPAEAWKFIKYLASKKTFKTYEQYPAAKSTLKSLDVPKNQQGFIKQLPHARSFARYIGSDMSVASMQQLINQKFSAVYSGQSSSSAAAAAILANLKSGIKGKG</sequence>
<feature type="signal peptide" evidence="2">
    <location>
        <begin position="1"/>
        <end position="22"/>
    </location>
</feature>
<dbReference type="PANTHER" id="PTHR43649:SF30">
    <property type="entry name" value="ABC TRANSPORTER SUBSTRATE-BINDING PROTEIN"/>
    <property type="match status" value="1"/>
</dbReference>
<protein>
    <submittedName>
        <fullName evidence="3">Multiple sugar transport system substrate-binding protein</fullName>
    </submittedName>
</protein>
<dbReference type="SUPFAM" id="SSF53850">
    <property type="entry name" value="Periplasmic binding protein-like II"/>
    <property type="match status" value="1"/>
</dbReference>
<evidence type="ECO:0000256" key="2">
    <source>
        <dbReference type="SAM" id="SignalP"/>
    </source>
</evidence>
<keyword evidence="3" id="KW-0813">Transport</keyword>